<dbReference type="EMBL" id="JBJQOH010000006">
    <property type="protein sequence ID" value="KAL3683021.1"/>
    <property type="molecule type" value="Genomic_DNA"/>
</dbReference>
<dbReference type="AlphaFoldDB" id="A0ABD3GZ18"/>
<keyword evidence="2" id="KW-1185">Reference proteome</keyword>
<dbReference type="PANTHER" id="PTHR35690:SF1">
    <property type="entry name" value="OS01G0363500 PROTEIN"/>
    <property type="match status" value="1"/>
</dbReference>
<dbReference type="Proteomes" id="UP001633002">
    <property type="component" value="Unassembled WGS sequence"/>
</dbReference>
<evidence type="ECO:0000313" key="1">
    <source>
        <dbReference type="EMBL" id="KAL3683021.1"/>
    </source>
</evidence>
<reference evidence="1 2" key="1">
    <citation type="submission" date="2024-09" db="EMBL/GenBank/DDBJ databases">
        <title>Chromosome-scale assembly of Riccia sorocarpa.</title>
        <authorList>
            <person name="Paukszto L."/>
        </authorList>
    </citation>
    <scope>NUCLEOTIDE SEQUENCE [LARGE SCALE GENOMIC DNA]</scope>
    <source>
        <strain evidence="1">LP-2024</strain>
        <tissue evidence="1">Aerial parts of the thallus</tissue>
    </source>
</reference>
<proteinExistence type="predicted"/>
<evidence type="ECO:0000313" key="2">
    <source>
        <dbReference type="Proteomes" id="UP001633002"/>
    </source>
</evidence>
<accession>A0ABD3GZ18</accession>
<protein>
    <submittedName>
        <fullName evidence="1">Uncharacterized protein</fullName>
    </submittedName>
</protein>
<name>A0ABD3GZ18_9MARC</name>
<organism evidence="1 2">
    <name type="scientific">Riccia sorocarpa</name>
    <dbReference type="NCBI Taxonomy" id="122646"/>
    <lineage>
        <taxon>Eukaryota</taxon>
        <taxon>Viridiplantae</taxon>
        <taxon>Streptophyta</taxon>
        <taxon>Embryophyta</taxon>
        <taxon>Marchantiophyta</taxon>
        <taxon>Marchantiopsida</taxon>
        <taxon>Marchantiidae</taxon>
        <taxon>Marchantiales</taxon>
        <taxon>Ricciaceae</taxon>
        <taxon>Riccia</taxon>
    </lineage>
</organism>
<comment type="caution">
    <text evidence="1">The sequence shown here is derived from an EMBL/GenBank/DDBJ whole genome shotgun (WGS) entry which is preliminary data.</text>
</comment>
<sequence>METLVLPLKLRIVTRVNEEMLRNVELLKTVAKTTQVTTKEIRKAFKTLEKANLDRSNYSSIIGGTKSPGRPWMLVYTVSGAVLMPSEEDSILWGYTLNLDLAEFDCKEASGSGQHVEIIQRRARCLKYAPLELYFWLYLHHHIRGNYKCSLRWLQVAKKLKGEDRPDQEWLQSSPDNYFCCEYTLLRCEADLWMKLQATEEAIRTLKDMLTSRQCHVHQGSERVAREAKQWLHKCQGQPSAVEIDEHGQ</sequence>
<gene>
    <name evidence="1" type="ORF">R1sor_001043</name>
</gene>
<dbReference type="PANTHER" id="PTHR35690">
    <property type="entry name" value="OS01G0363500 PROTEIN"/>
    <property type="match status" value="1"/>
</dbReference>